<organism evidence="1">
    <name type="scientific">Vibrio coralliilyticus</name>
    <dbReference type="NCBI Taxonomy" id="190893"/>
    <lineage>
        <taxon>Bacteria</taxon>
        <taxon>Pseudomonadati</taxon>
        <taxon>Pseudomonadota</taxon>
        <taxon>Gammaproteobacteria</taxon>
        <taxon>Vibrionales</taxon>
        <taxon>Vibrionaceae</taxon>
        <taxon>Vibrio</taxon>
    </lineage>
</organism>
<evidence type="ECO:0000313" key="1">
    <source>
        <dbReference type="EMBL" id="KJY70550.1"/>
    </source>
</evidence>
<accession>A0A837G6D3</accession>
<sequence>MWYMELHEYYKLKIRVAEILVEEGYKEVKPDTDIDYCGSIHSIYASSDSRFMIQWDGEERFGSVEIWEGDSWKMLEPIVPEGSAQIFDNNLAALCLNVESHLGPTT</sequence>
<reference evidence="1" key="1">
    <citation type="journal article" date="2015" name="BMC Genomics">
        <title>Genome mining reveals unlocked bioactive potential of marine Gram-negative bacteria.</title>
        <authorList>
            <person name="Machado H."/>
            <person name="Sonnenschein E.C."/>
            <person name="Melchiorsen J."/>
            <person name="Gram L."/>
        </authorList>
    </citation>
    <scope>NUCLEOTIDE SEQUENCE</scope>
    <source>
        <strain evidence="1">S2052</strain>
    </source>
</reference>
<protein>
    <submittedName>
        <fullName evidence="1">Uncharacterized protein</fullName>
    </submittedName>
</protein>
<dbReference type="RefSeq" id="WP_045986680.1">
    <property type="nucleotide sequence ID" value="NZ_CP063051.1"/>
</dbReference>
<gene>
    <name evidence="1" type="ORF">TW71_16945</name>
</gene>
<name>A0A837G6D3_9VIBR</name>
<proteinExistence type="predicted"/>
<comment type="caution">
    <text evidence="1">The sequence shown here is derived from an EMBL/GenBank/DDBJ whole genome shotgun (WGS) entry which is preliminary data.</text>
</comment>
<dbReference type="EMBL" id="JXXR01000017">
    <property type="protein sequence ID" value="KJY70550.1"/>
    <property type="molecule type" value="Genomic_DNA"/>
</dbReference>
<dbReference type="AlphaFoldDB" id="A0A837G6D3"/>